<keyword evidence="4" id="KW-1185">Reference proteome</keyword>
<organism evidence="3 4">
    <name type="scientific">Corynebacterium pilosum</name>
    <dbReference type="NCBI Taxonomy" id="35756"/>
    <lineage>
        <taxon>Bacteria</taxon>
        <taxon>Bacillati</taxon>
        <taxon>Actinomycetota</taxon>
        <taxon>Actinomycetes</taxon>
        <taxon>Mycobacteriales</taxon>
        <taxon>Corynebacteriaceae</taxon>
        <taxon>Corynebacterium</taxon>
    </lineage>
</organism>
<evidence type="ECO:0008006" key="5">
    <source>
        <dbReference type="Google" id="ProtNLM"/>
    </source>
</evidence>
<feature type="compositionally biased region" description="Acidic residues" evidence="1">
    <location>
        <begin position="54"/>
        <end position="65"/>
    </location>
</feature>
<sequence>MKRLILAATVILPLTLAGCDEANDEPETLAEPTLETSTVTSEETTSSDSSSSEESAEEPTSEEPEPNLGPCDPGAFNLEGPTETVVPYCDGQWAHAAKWQTDHRVSVRWDGSQWTRLEHQGELDSGAWCYDHGYWLDQGAPAEFVAELTECY</sequence>
<proteinExistence type="predicted"/>
<dbReference type="PROSITE" id="PS51257">
    <property type="entry name" value="PROKAR_LIPOPROTEIN"/>
    <property type="match status" value="1"/>
</dbReference>
<dbReference type="Proteomes" id="UP000254467">
    <property type="component" value="Unassembled WGS sequence"/>
</dbReference>
<feature type="compositionally biased region" description="Low complexity" evidence="1">
    <location>
        <begin position="29"/>
        <end position="53"/>
    </location>
</feature>
<name>A0A376CLC9_9CORY</name>
<evidence type="ECO:0000256" key="2">
    <source>
        <dbReference type="SAM" id="SignalP"/>
    </source>
</evidence>
<evidence type="ECO:0000313" key="3">
    <source>
        <dbReference type="EMBL" id="STC69133.1"/>
    </source>
</evidence>
<dbReference type="EMBL" id="UFXQ01000001">
    <property type="protein sequence ID" value="STC69133.1"/>
    <property type="molecule type" value="Genomic_DNA"/>
</dbReference>
<feature type="region of interest" description="Disordered" evidence="1">
    <location>
        <begin position="20"/>
        <end position="82"/>
    </location>
</feature>
<keyword evidence="2" id="KW-0732">Signal</keyword>
<dbReference type="AlphaFoldDB" id="A0A376CLC9"/>
<gene>
    <name evidence="3" type="ORF">NCTC11862_00914</name>
</gene>
<accession>A0A376CLC9</accession>
<protein>
    <recommendedName>
        <fullName evidence="5">Secreted protein</fullName>
    </recommendedName>
</protein>
<reference evidence="3 4" key="1">
    <citation type="submission" date="2018-06" db="EMBL/GenBank/DDBJ databases">
        <authorList>
            <consortium name="Pathogen Informatics"/>
            <person name="Doyle S."/>
        </authorList>
    </citation>
    <scope>NUCLEOTIDE SEQUENCE [LARGE SCALE GENOMIC DNA]</scope>
    <source>
        <strain evidence="3 4">NCTC11862</strain>
    </source>
</reference>
<evidence type="ECO:0000313" key="4">
    <source>
        <dbReference type="Proteomes" id="UP000254467"/>
    </source>
</evidence>
<feature type="signal peptide" evidence="2">
    <location>
        <begin position="1"/>
        <end position="22"/>
    </location>
</feature>
<feature type="chain" id="PRO_5016748054" description="Secreted protein" evidence="2">
    <location>
        <begin position="23"/>
        <end position="152"/>
    </location>
</feature>
<evidence type="ECO:0000256" key="1">
    <source>
        <dbReference type="SAM" id="MobiDB-lite"/>
    </source>
</evidence>